<dbReference type="InterPro" id="IPR006357">
    <property type="entry name" value="HAD-SF_hydro_IIA"/>
</dbReference>
<dbReference type="EMBL" id="KV425945">
    <property type="protein sequence ID" value="KZV96288.1"/>
    <property type="molecule type" value="Genomic_DNA"/>
</dbReference>
<dbReference type="PANTHER" id="PTHR14269">
    <property type="entry name" value="CDP-DIACYLGLYCEROL--GLYCEROL-3-PHOSPHATE 3-PHOSPHATIDYLTRANSFERASE-RELATED"/>
    <property type="match status" value="1"/>
</dbReference>
<dbReference type="Proteomes" id="UP000077266">
    <property type="component" value="Unassembled WGS sequence"/>
</dbReference>
<sequence length="324" mass="36030">MQHIHDAKAKQFSSITKAPLAFAFDIDGVLIRGPDVIPGAQRALNKNTSEPCLQLTNGGGEFEHVKSEKLSKQLGVHIEPEQMIQSHTIMRQLAHKYASKPVLVLGGKHDMGRRIANSYGFQDVYIPVDFLAWEPSIWPLGAEFISDADLAHARRADFRKVPFAAVFVIHDPRPSWFLEIQPPPELVFCNPDLVWRGQFHRVRLGQGAFRDAFQAVYTALEGAPYPYTQYGKPTKDTYDFAHDTLARLVKRAGGQPSTTQYYMIGDNPESDIAGANAAGWHSVLVHTGVYDHTRGPPTHMPTEFADNVEAAVALAFERECGVKL</sequence>
<dbReference type="InParanoid" id="A0A165KG72"/>
<organism evidence="1 2">
    <name type="scientific">Exidia glandulosa HHB12029</name>
    <dbReference type="NCBI Taxonomy" id="1314781"/>
    <lineage>
        <taxon>Eukaryota</taxon>
        <taxon>Fungi</taxon>
        <taxon>Dikarya</taxon>
        <taxon>Basidiomycota</taxon>
        <taxon>Agaricomycotina</taxon>
        <taxon>Agaricomycetes</taxon>
        <taxon>Auriculariales</taxon>
        <taxon>Exidiaceae</taxon>
        <taxon>Exidia</taxon>
    </lineage>
</organism>
<dbReference type="GO" id="GO:0005739">
    <property type="term" value="C:mitochondrion"/>
    <property type="evidence" value="ECO:0007669"/>
    <property type="project" value="TreeGrafter"/>
</dbReference>
<dbReference type="GO" id="GO:0016787">
    <property type="term" value="F:hydrolase activity"/>
    <property type="evidence" value="ECO:0007669"/>
    <property type="project" value="UniProtKB-KW"/>
</dbReference>
<protein>
    <submittedName>
        <fullName evidence="1">HAD-superfamily hydrolase</fullName>
    </submittedName>
</protein>
<dbReference type="PANTHER" id="PTHR14269:SF4">
    <property type="entry name" value="CAT EYE SYNDROME CRITICAL REGION PROTEIN 5"/>
    <property type="match status" value="1"/>
</dbReference>
<keyword evidence="1" id="KW-0378">Hydrolase</keyword>
<dbReference type="GO" id="GO:0046474">
    <property type="term" value="P:glycerophospholipid biosynthetic process"/>
    <property type="evidence" value="ECO:0007669"/>
    <property type="project" value="TreeGrafter"/>
</dbReference>
<dbReference type="Pfam" id="PF13344">
    <property type="entry name" value="Hydrolase_6"/>
    <property type="match status" value="1"/>
</dbReference>
<gene>
    <name evidence="1" type="ORF">EXIGLDRAFT_739564</name>
</gene>
<evidence type="ECO:0000313" key="2">
    <source>
        <dbReference type="Proteomes" id="UP000077266"/>
    </source>
</evidence>
<name>A0A165KG72_EXIGL</name>
<evidence type="ECO:0000313" key="1">
    <source>
        <dbReference type="EMBL" id="KZV96288.1"/>
    </source>
</evidence>
<dbReference type="NCBIfam" id="TIGR01460">
    <property type="entry name" value="HAD-SF-IIA"/>
    <property type="match status" value="1"/>
</dbReference>
<dbReference type="Pfam" id="PF13242">
    <property type="entry name" value="Hydrolase_like"/>
    <property type="match status" value="1"/>
</dbReference>
<dbReference type="InterPro" id="IPR023214">
    <property type="entry name" value="HAD_sf"/>
</dbReference>
<proteinExistence type="predicted"/>
<dbReference type="OrthoDB" id="10251048at2759"/>
<dbReference type="InterPro" id="IPR050324">
    <property type="entry name" value="CDP-alcohol_PTase-I"/>
</dbReference>
<dbReference type="FunCoup" id="A0A165KG72">
    <property type="interactions" value="265"/>
</dbReference>
<keyword evidence="2" id="KW-1185">Reference proteome</keyword>
<reference evidence="1 2" key="1">
    <citation type="journal article" date="2016" name="Mol. Biol. Evol.">
        <title>Comparative Genomics of Early-Diverging Mushroom-Forming Fungi Provides Insights into the Origins of Lignocellulose Decay Capabilities.</title>
        <authorList>
            <person name="Nagy L.G."/>
            <person name="Riley R."/>
            <person name="Tritt A."/>
            <person name="Adam C."/>
            <person name="Daum C."/>
            <person name="Floudas D."/>
            <person name="Sun H."/>
            <person name="Yadav J.S."/>
            <person name="Pangilinan J."/>
            <person name="Larsson K.H."/>
            <person name="Matsuura K."/>
            <person name="Barry K."/>
            <person name="Labutti K."/>
            <person name="Kuo R."/>
            <person name="Ohm R.A."/>
            <person name="Bhattacharya S.S."/>
            <person name="Shirouzu T."/>
            <person name="Yoshinaga Y."/>
            <person name="Martin F.M."/>
            <person name="Grigoriev I.V."/>
            <person name="Hibbett D.S."/>
        </authorList>
    </citation>
    <scope>NUCLEOTIDE SEQUENCE [LARGE SCALE GENOMIC DNA]</scope>
    <source>
        <strain evidence="1 2">HHB12029</strain>
    </source>
</reference>
<dbReference type="SUPFAM" id="SSF56784">
    <property type="entry name" value="HAD-like"/>
    <property type="match status" value="1"/>
</dbReference>
<dbReference type="Gene3D" id="3.40.50.1000">
    <property type="entry name" value="HAD superfamily/HAD-like"/>
    <property type="match status" value="2"/>
</dbReference>
<dbReference type="STRING" id="1314781.A0A165KG72"/>
<dbReference type="AlphaFoldDB" id="A0A165KG72"/>
<dbReference type="InterPro" id="IPR036412">
    <property type="entry name" value="HAD-like_sf"/>
</dbReference>
<accession>A0A165KG72</accession>